<evidence type="ECO:0000256" key="3">
    <source>
        <dbReference type="ARBA" id="ARBA00022630"/>
    </source>
</evidence>
<dbReference type="SUPFAM" id="SSF56176">
    <property type="entry name" value="FAD-binding/transporter-associated domain-like"/>
    <property type="match status" value="1"/>
</dbReference>
<dbReference type="Gene3D" id="3.30.465.10">
    <property type="match status" value="2"/>
</dbReference>
<dbReference type="InterPro" id="IPR016169">
    <property type="entry name" value="FAD-bd_PCMH_sub2"/>
</dbReference>
<dbReference type="Pfam" id="PF08031">
    <property type="entry name" value="BBE"/>
    <property type="match status" value="1"/>
</dbReference>
<evidence type="ECO:0000313" key="8">
    <source>
        <dbReference type="EMBL" id="RNA00102.1"/>
    </source>
</evidence>
<dbReference type="InterPro" id="IPR006094">
    <property type="entry name" value="Oxid_FAD_bind_N"/>
</dbReference>
<protein>
    <submittedName>
        <fullName evidence="8">FAD-linked oxidase</fullName>
    </submittedName>
</protein>
<organism evidence="8 9">
    <name type="scientific">Brachionus plicatilis</name>
    <name type="common">Marine rotifer</name>
    <name type="synonym">Brachionus muelleri</name>
    <dbReference type="NCBI Taxonomy" id="10195"/>
    <lineage>
        <taxon>Eukaryota</taxon>
        <taxon>Metazoa</taxon>
        <taxon>Spiralia</taxon>
        <taxon>Gnathifera</taxon>
        <taxon>Rotifera</taxon>
        <taxon>Eurotatoria</taxon>
        <taxon>Monogononta</taxon>
        <taxon>Pseudotrocha</taxon>
        <taxon>Ploima</taxon>
        <taxon>Brachionidae</taxon>
        <taxon>Brachionus</taxon>
    </lineage>
</organism>
<name>A0A3M7PLW2_BRAPC</name>
<keyword evidence="4" id="KW-0274">FAD</keyword>
<dbReference type="Proteomes" id="UP000276133">
    <property type="component" value="Unassembled WGS sequence"/>
</dbReference>
<dbReference type="PROSITE" id="PS00862">
    <property type="entry name" value="OX2_COVAL_FAD"/>
    <property type="match status" value="1"/>
</dbReference>
<evidence type="ECO:0000256" key="2">
    <source>
        <dbReference type="ARBA" id="ARBA00005466"/>
    </source>
</evidence>
<dbReference type="UniPathway" id="UPA00991">
    <property type="reaction ID" value="UER00939"/>
</dbReference>
<evidence type="ECO:0000256" key="5">
    <source>
        <dbReference type="ARBA" id="ARBA00023002"/>
    </source>
</evidence>
<comment type="caution">
    <text evidence="8">The sequence shown here is derived from an EMBL/GenBank/DDBJ whole genome shotgun (WGS) entry which is preliminary data.</text>
</comment>
<accession>A0A3M7PLW2</accession>
<dbReference type="GO" id="GO:0071949">
    <property type="term" value="F:FAD binding"/>
    <property type="evidence" value="ECO:0007669"/>
    <property type="project" value="InterPro"/>
</dbReference>
<proteinExistence type="inferred from homology"/>
<comment type="similarity">
    <text evidence="2">Belongs to the oxygen-dependent FAD-linked oxidoreductase family.</text>
</comment>
<dbReference type="Pfam" id="PF01565">
    <property type="entry name" value="FAD_binding_4"/>
    <property type="match status" value="1"/>
</dbReference>
<dbReference type="InterPro" id="IPR006093">
    <property type="entry name" value="Oxy_OxRdtase_FAD_BS"/>
</dbReference>
<evidence type="ECO:0000256" key="6">
    <source>
        <dbReference type="SAM" id="SignalP"/>
    </source>
</evidence>
<keyword evidence="9" id="KW-1185">Reference proteome</keyword>
<feature type="signal peptide" evidence="6">
    <location>
        <begin position="1"/>
        <end position="18"/>
    </location>
</feature>
<evidence type="ECO:0000256" key="1">
    <source>
        <dbReference type="ARBA" id="ARBA00001974"/>
    </source>
</evidence>
<sequence>MNLFLTLIIFSSASNHWCFKYALPGDSNWPRLSDFVDMDGRVYMRGDDDYKPRTWNKRTLIPKPAVIIQPTTNNDIIEALKFAKKFNLRLSVQSTGHHFDNRNILDNSVHIDMSSMNQKSINLEQKTVTLGPGNNFTQIYKFVEEQSNKSLVVVSGADPGVGIYGWTVGGGHGPLSRLFGLGVDNLLSIDLILANYSLVTLSENQHPEIFRVIRGSGGSTYGIAVSLTIKLHPSPGKMSVFVGNYDLSSTTADLVSDWIVNAPNYAFTYFIPDNFGTFKAGLFAAGCFNEKDQCEILFEKLKIGCISSPDFQITCNPGYDAFANYFDYFRSAESEREGSAYLSSTALSSQNIKEGLREILDFVDSTPYTGCSGNAVLGGFSSTLDPNKSTPVNEKKYLVGLMDNFAENILKKYSNWVYWNEPEHNFPQNDWKERYWGGMDNYNKLLDIKVKLDPENLFTCYHCVGYERQFNEMPSVCPQDGCTCSNTSNGVCAVVDDIRSCVSAPVVYNKNGSVRKPLGRKKGSTNKSKK</sequence>
<dbReference type="InterPro" id="IPR036318">
    <property type="entry name" value="FAD-bd_PCMH-like_sf"/>
</dbReference>
<dbReference type="InterPro" id="IPR050416">
    <property type="entry name" value="FAD-linked_Oxidoreductase"/>
</dbReference>
<dbReference type="PANTHER" id="PTHR42973:SF39">
    <property type="entry name" value="FAD-BINDING PCMH-TYPE DOMAIN-CONTAINING PROTEIN"/>
    <property type="match status" value="1"/>
</dbReference>
<dbReference type="OrthoDB" id="9983560at2759"/>
<evidence type="ECO:0000313" key="9">
    <source>
        <dbReference type="Proteomes" id="UP000276133"/>
    </source>
</evidence>
<keyword evidence="6" id="KW-0732">Signal</keyword>
<feature type="domain" description="FAD-binding PCMH-type" evidence="7">
    <location>
        <begin position="60"/>
        <end position="234"/>
    </location>
</feature>
<dbReference type="AlphaFoldDB" id="A0A3M7PLW2"/>
<dbReference type="STRING" id="10195.A0A3M7PLW2"/>
<dbReference type="InterPro" id="IPR016166">
    <property type="entry name" value="FAD-bd_PCMH"/>
</dbReference>
<keyword evidence="5" id="KW-0560">Oxidoreductase</keyword>
<dbReference type="PROSITE" id="PS51387">
    <property type="entry name" value="FAD_PCMH"/>
    <property type="match status" value="1"/>
</dbReference>
<comment type="cofactor">
    <cofactor evidence="1">
        <name>FAD</name>
        <dbReference type="ChEBI" id="CHEBI:57692"/>
    </cofactor>
</comment>
<evidence type="ECO:0000256" key="4">
    <source>
        <dbReference type="ARBA" id="ARBA00022827"/>
    </source>
</evidence>
<dbReference type="InterPro" id="IPR012951">
    <property type="entry name" value="BBE"/>
</dbReference>
<dbReference type="EMBL" id="REGN01009917">
    <property type="protein sequence ID" value="RNA00102.1"/>
    <property type="molecule type" value="Genomic_DNA"/>
</dbReference>
<feature type="chain" id="PRO_5017937851" evidence="6">
    <location>
        <begin position="19"/>
        <end position="530"/>
    </location>
</feature>
<dbReference type="GO" id="GO:0016491">
    <property type="term" value="F:oxidoreductase activity"/>
    <property type="evidence" value="ECO:0007669"/>
    <property type="project" value="UniProtKB-KW"/>
</dbReference>
<evidence type="ECO:0000259" key="7">
    <source>
        <dbReference type="PROSITE" id="PS51387"/>
    </source>
</evidence>
<gene>
    <name evidence="8" type="ORF">BpHYR1_012348</name>
</gene>
<dbReference type="PANTHER" id="PTHR42973">
    <property type="entry name" value="BINDING OXIDOREDUCTASE, PUTATIVE (AFU_ORTHOLOGUE AFUA_1G17690)-RELATED"/>
    <property type="match status" value="1"/>
</dbReference>
<keyword evidence="3" id="KW-0285">Flavoprotein</keyword>
<reference evidence="8 9" key="1">
    <citation type="journal article" date="2018" name="Sci. Rep.">
        <title>Genomic signatures of local adaptation to the degree of environmental predictability in rotifers.</title>
        <authorList>
            <person name="Franch-Gras L."/>
            <person name="Hahn C."/>
            <person name="Garcia-Roger E.M."/>
            <person name="Carmona M.J."/>
            <person name="Serra M."/>
            <person name="Gomez A."/>
        </authorList>
    </citation>
    <scope>NUCLEOTIDE SEQUENCE [LARGE SCALE GENOMIC DNA]</scope>
    <source>
        <strain evidence="8">HYR1</strain>
    </source>
</reference>